<comment type="caution">
    <text evidence="2">The sequence shown here is derived from an EMBL/GenBank/DDBJ whole genome shotgun (WGS) entry which is preliminary data.</text>
</comment>
<dbReference type="AlphaFoldDB" id="A0A8K0KKX2"/>
<dbReference type="InterPro" id="IPR008075">
    <property type="entry name" value="LIMR"/>
</dbReference>
<dbReference type="EMBL" id="KZ309069">
    <property type="protein sequence ID" value="KAG8236725.1"/>
    <property type="molecule type" value="Genomic_DNA"/>
</dbReference>
<dbReference type="PANTHER" id="PTHR12625:SF0">
    <property type="entry name" value="PROTEIN LILIPOD"/>
    <property type="match status" value="1"/>
</dbReference>
<dbReference type="GO" id="GO:0005886">
    <property type="term" value="C:plasma membrane"/>
    <property type="evidence" value="ECO:0007669"/>
    <property type="project" value="TreeGrafter"/>
</dbReference>
<dbReference type="GO" id="GO:0004888">
    <property type="term" value="F:transmembrane signaling receptor activity"/>
    <property type="evidence" value="ECO:0007669"/>
    <property type="project" value="TreeGrafter"/>
</dbReference>
<keyword evidence="3" id="KW-1185">Reference proteome</keyword>
<evidence type="ECO:0000313" key="3">
    <source>
        <dbReference type="Proteomes" id="UP000792457"/>
    </source>
</evidence>
<evidence type="ECO:0000313" key="2">
    <source>
        <dbReference type="EMBL" id="KAG8236725.1"/>
    </source>
</evidence>
<proteinExistence type="predicted"/>
<reference evidence="2" key="2">
    <citation type="submission" date="2017-10" db="EMBL/GenBank/DDBJ databases">
        <title>Ladona fulva Genome sequencing and assembly.</title>
        <authorList>
            <person name="Murali S."/>
            <person name="Richards S."/>
            <person name="Bandaranaike D."/>
            <person name="Bellair M."/>
            <person name="Blankenburg K."/>
            <person name="Chao H."/>
            <person name="Dinh H."/>
            <person name="Doddapaneni H."/>
            <person name="Dugan-Rocha S."/>
            <person name="Elkadiri S."/>
            <person name="Gnanaolivu R."/>
            <person name="Hernandez B."/>
            <person name="Skinner E."/>
            <person name="Javaid M."/>
            <person name="Lee S."/>
            <person name="Li M."/>
            <person name="Ming W."/>
            <person name="Munidasa M."/>
            <person name="Muniz J."/>
            <person name="Nguyen L."/>
            <person name="Hughes D."/>
            <person name="Osuji N."/>
            <person name="Pu L.-L."/>
            <person name="Puazo M."/>
            <person name="Qu C."/>
            <person name="Quiroz J."/>
            <person name="Raj R."/>
            <person name="Weissenberger G."/>
            <person name="Xin Y."/>
            <person name="Zou X."/>
            <person name="Han Y."/>
            <person name="Worley K."/>
            <person name="Muzny D."/>
            <person name="Gibbs R."/>
        </authorList>
    </citation>
    <scope>NUCLEOTIDE SEQUENCE</scope>
    <source>
        <strain evidence="2">Sampled in the wild</strain>
    </source>
</reference>
<dbReference type="Proteomes" id="UP000792457">
    <property type="component" value="Unassembled WGS sequence"/>
</dbReference>
<accession>A0A8K0KKX2</accession>
<evidence type="ECO:0000256" key="1">
    <source>
        <dbReference type="SAM" id="Phobius"/>
    </source>
</evidence>
<name>A0A8K0KKX2_LADFU</name>
<gene>
    <name evidence="2" type="ORF">J437_LFUL014221</name>
</gene>
<sequence length="131" mass="14810">MFAVVGTFLVKPQFLCDLHEEYYVAMLEEDCLRRRATIRKMEAHPCTLPLDCKQNVLQDDNKENKVEADLLEAQSRRSLLDRQQHSSYLQRNLVYPVAMLVLLALTALTILTVALNTLGLLVGIKALPLGT</sequence>
<feature type="transmembrane region" description="Helical" evidence="1">
    <location>
        <begin position="93"/>
        <end position="115"/>
    </location>
</feature>
<dbReference type="PANTHER" id="PTHR12625">
    <property type="entry name" value="LIPOCALIN-1 INTERACTING MEMBRANE RECEPTOR LIMR"/>
    <property type="match status" value="1"/>
</dbReference>
<dbReference type="OrthoDB" id="5596951at2759"/>
<dbReference type="GO" id="GO:0007165">
    <property type="term" value="P:signal transduction"/>
    <property type="evidence" value="ECO:0007669"/>
    <property type="project" value="TreeGrafter"/>
</dbReference>
<keyword evidence="1" id="KW-0472">Membrane</keyword>
<keyword evidence="1" id="KW-0812">Transmembrane</keyword>
<protein>
    <submittedName>
        <fullName evidence="2">Uncharacterized protein</fullName>
    </submittedName>
</protein>
<keyword evidence="1" id="KW-1133">Transmembrane helix</keyword>
<reference evidence="2" key="1">
    <citation type="submission" date="2013-04" db="EMBL/GenBank/DDBJ databases">
        <authorList>
            <person name="Qu J."/>
            <person name="Murali S.C."/>
            <person name="Bandaranaike D."/>
            <person name="Bellair M."/>
            <person name="Blankenburg K."/>
            <person name="Chao H."/>
            <person name="Dinh H."/>
            <person name="Doddapaneni H."/>
            <person name="Downs B."/>
            <person name="Dugan-Rocha S."/>
            <person name="Elkadiri S."/>
            <person name="Gnanaolivu R.D."/>
            <person name="Hernandez B."/>
            <person name="Javaid M."/>
            <person name="Jayaseelan J.C."/>
            <person name="Lee S."/>
            <person name="Li M."/>
            <person name="Ming W."/>
            <person name="Munidasa M."/>
            <person name="Muniz J."/>
            <person name="Nguyen L."/>
            <person name="Ongeri F."/>
            <person name="Osuji N."/>
            <person name="Pu L.-L."/>
            <person name="Puazo M."/>
            <person name="Qu C."/>
            <person name="Quiroz J."/>
            <person name="Raj R."/>
            <person name="Weissenberger G."/>
            <person name="Xin Y."/>
            <person name="Zou X."/>
            <person name="Han Y."/>
            <person name="Richards S."/>
            <person name="Worley K."/>
            <person name="Muzny D."/>
            <person name="Gibbs R."/>
        </authorList>
    </citation>
    <scope>NUCLEOTIDE SEQUENCE</scope>
    <source>
        <strain evidence="2">Sampled in the wild</strain>
    </source>
</reference>
<organism evidence="2 3">
    <name type="scientific">Ladona fulva</name>
    <name type="common">Scarce chaser dragonfly</name>
    <name type="synonym">Libellula fulva</name>
    <dbReference type="NCBI Taxonomy" id="123851"/>
    <lineage>
        <taxon>Eukaryota</taxon>
        <taxon>Metazoa</taxon>
        <taxon>Ecdysozoa</taxon>
        <taxon>Arthropoda</taxon>
        <taxon>Hexapoda</taxon>
        <taxon>Insecta</taxon>
        <taxon>Pterygota</taxon>
        <taxon>Palaeoptera</taxon>
        <taxon>Odonata</taxon>
        <taxon>Epiprocta</taxon>
        <taxon>Anisoptera</taxon>
        <taxon>Libelluloidea</taxon>
        <taxon>Libellulidae</taxon>
        <taxon>Ladona</taxon>
    </lineage>
</organism>
<feature type="non-terminal residue" evidence="2">
    <location>
        <position position="1"/>
    </location>
</feature>